<dbReference type="RefSeq" id="WP_012784120.1">
    <property type="nucleotide sequence ID" value="NC_013124.1"/>
</dbReference>
<dbReference type="EMBL" id="CP001631">
    <property type="protein sequence ID" value="ACU53001.1"/>
    <property type="molecule type" value="Genomic_DNA"/>
</dbReference>
<evidence type="ECO:0000313" key="3">
    <source>
        <dbReference type="Proteomes" id="UP000000771"/>
    </source>
</evidence>
<dbReference type="OrthoDB" id="4985746at2"/>
<evidence type="ECO:0000256" key="1">
    <source>
        <dbReference type="SAM" id="Phobius"/>
    </source>
</evidence>
<keyword evidence="1" id="KW-0472">Membrane</keyword>
<dbReference type="Proteomes" id="UP000000771">
    <property type="component" value="Chromosome"/>
</dbReference>
<name>C7M1F2_ACIFD</name>
<accession>C7M1F2</accession>
<keyword evidence="3" id="KW-1185">Reference proteome</keyword>
<sequence length="592" mass="60164">MPGRITSRLVLLLALVVLGVWLPRGAALVSTAREAVTVVSAPGVVVGSQPIAATFRLAHRLHDAEAFFVVYPATTSVSGLGAVLSGAQLGYPIGITHAVAVSPHASQMHLVVPDPIPASGCGTSCSGVYPVQLRVASAVSGQTLASVTFAVPYFSTLSGVVPLHLAVGVIAETPAVTASAIEELLARDPSVQVGVSAEGPVGLGALRSLAHAVPLRASLLAPTVGVARACVGALGPLSSFASSVQLARTVVGTASAPLAFATVPTSDELESLRALGIHEVILPASALASASPVLTLSNAVRLGAGVVALGTSAMVSDGLSSVTQPLGAQLLMAELAQVYFEAPSRPGRVLAGLVAVASDARMAAFARGLASLGSLPFLQLSTIDGAMATASSTVVRPNVAAERACPRPLEALRVAARRAAALAEAAPGVRPELTALVLGALAHPEASQLARHAIDRTLDAITVASDQLTLTSARETVPIDITSHLSVPASIRVVLVDTKLRFPEGSTRTVTVASKTVTVPIPVVARTLGTSPLLVRLESPSGQLIGQNVLVVDSTGFSVVGVVLTGSSAALLAVWWVRNRGRRQRGRHAKRS</sequence>
<feature type="transmembrane region" description="Helical" evidence="1">
    <location>
        <begin position="557"/>
        <end position="577"/>
    </location>
</feature>
<protein>
    <submittedName>
        <fullName evidence="2">Uncharacterized protein</fullName>
    </submittedName>
</protein>
<keyword evidence="1" id="KW-0812">Transmembrane</keyword>
<gene>
    <name evidence="2" type="ordered locus">Afer_0026</name>
</gene>
<dbReference type="STRING" id="525909.Afer_0026"/>
<dbReference type="HOGENOM" id="CLU_460529_0_0_11"/>
<reference evidence="2 3" key="1">
    <citation type="journal article" date="2009" name="Stand. Genomic Sci.">
        <title>Complete genome sequence of Acidimicrobium ferrooxidans type strain (ICP).</title>
        <authorList>
            <person name="Clum A."/>
            <person name="Nolan M."/>
            <person name="Lang E."/>
            <person name="Glavina Del Rio T."/>
            <person name="Tice H."/>
            <person name="Copeland A."/>
            <person name="Cheng J.F."/>
            <person name="Lucas S."/>
            <person name="Chen F."/>
            <person name="Bruce D."/>
            <person name="Goodwin L."/>
            <person name="Pitluck S."/>
            <person name="Ivanova N."/>
            <person name="Mavrommatis K."/>
            <person name="Mikhailova N."/>
            <person name="Pati A."/>
            <person name="Chen A."/>
            <person name="Palaniappan K."/>
            <person name="Goker M."/>
            <person name="Spring S."/>
            <person name="Land M."/>
            <person name="Hauser L."/>
            <person name="Chang Y.J."/>
            <person name="Jeffries C.C."/>
            <person name="Chain P."/>
            <person name="Bristow J."/>
            <person name="Eisen J.A."/>
            <person name="Markowitz V."/>
            <person name="Hugenholtz P."/>
            <person name="Kyrpides N.C."/>
            <person name="Klenk H.P."/>
            <person name="Lapidus A."/>
        </authorList>
    </citation>
    <scope>NUCLEOTIDE SEQUENCE [LARGE SCALE GENOMIC DNA]</scope>
    <source>
        <strain evidence="3">DSM 10331 / JCM 15462 / NBRC 103882 / ICP</strain>
    </source>
</reference>
<organism evidence="2 3">
    <name type="scientific">Acidimicrobium ferrooxidans (strain DSM 10331 / JCM 15462 / NBRC 103882 / ICP)</name>
    <dbReference type="NCBI Taxonomy" id="525909"/>
    <lineage>
        <taxon>Bacteria</taxon>
        <taxon>Bacillati</taxon>
        <taxon>Actinomycetota</taxon>
        <taxon>Acidimicrobiia</taxon>
        <taxon>Acidimicrobiales</taxon>
        <taxon>Acidimicrobiaceae</taxon>
        <taxon>Acidimicrobium</taxon>
    </lineage>
</organism>
<keyword evidence="1" id="KW-1133">Transmembrane helix</keyword>
<dbReference type="eggNOG" id="ENOG5031STG">
    <property type="taxonomic scope" value="Bacteria"/>
</dbReference>
<dbReference type="KEGG" id="afo:Afer_0026"/>
<dbReference type="AlphaFoldDB" id="C7M1F2"/>
<proteinExistence type="predicted"/>
<evidence type="ECO:0000313" key="2">
    <source>
        <dbReference type="EMBL" id="ACU53001.1"/>
    </source>
</evidence>